<dbReference type="Gene3D" id="3.40.50.280">
    <property type="entry name" value="Cobalamin-binding domain"/>
    <property type="match status" value="1"/>
</dbReference>
<feature type="domain" description="B12-binding" evidence="6">
    <location>
        <begin position="6"/>
        <end position="142"/>
    </location>
</feature>
<dbReference type="EMBL" id="CP001841">
    <property type="protein sequence ID" value="AEF82717.1"/>
    <property type="molecule type" value="Genomic_DNA"/>
</dbReference>
<gene>
    <name evidence="8" type="ordered locus">TREAZ_1435</name>
</gene>
<evidence type="ECO:0000256" key="1">
    <source>
        <dbReference type="ARBA" id="ARBA00001966"/>
    </source>
</evidence>
<dbReference type="OrthoDB" id="9801424at2"/>
<dbReference type="InterPro" id="IPR007197">
    <property type="entry name" value="rSAM"/>
</dbReference>
<dbReference type="GO" id="GO:0031419">
    <property type="term" value="F:cobalamin binding"/>
    <property type="evidence" value="ECO:0007669"/>
    <property type="project" value="InterPro"/>
</dbReference>
<sequence length="531" mass="58768">MEKDSAPIVLAAAHLEHCPEAVPLGAASVAACLKARGFSVVLVEGFVADGSVPLVEKILSLNPRAVGFSLYSWNRSIMLEAARAISAKNPDMFLFCGGPEATALSDGLNLKQGGPFDSVIKGEGEEEAVRILGEKFHVEQIPQSVSYVPFGEDLSLLPSPYLEGILEPGEGVLWELTRGCPYACAYCFESKGDRRVRRFSEDRVRKELSFFILKKVSYVNVLDPTFNSDNDRAIHLLDMIIEECRSSSHAVGIHWHFEARAELITRAQARRFASLGASLQIGLQTSDPEVSAKIGRVLDARRFCSRIDILNEEGVTFGLDLIYGLPGDTPEGYRKSLDFAVSLSPNNLDIFRLSVLPGTRLWDWGEQLGLKWNSNAPYGVIETSTFTAAALEMAEKLSMAADVFYNRGRAVAWFNQVLKPLRMKASDFFAKFAARTEGLNIKDSLEIEKSQLDFLENQYRNKKKAELLPAVKDLVQYHGAWGRALAEGKTTQLSFNYDPDLILGEAALDLEAFVSSAKKHPQRIEVDPRNL</sequence>
<dbReference type="SFLD" id="SFLDG01082">
    <property type="entry name" value="B12-binding_domain_containing"/>
    <property type="match status" value="1"/>
</dbReference>
<evidence type="ECO:0000259" key="6">
    <source>
        <dbReference type="PROSITE" id="PS51332"/>
    </source>
</evidence>
<evidence type="ECO:0000256" key="3">
    <source>
        <dbReference type="ARBA" id="ARBA00022723"/>
    </source>
</evidence>
<dbReference type="InterPro" id="IPR036724">
    <property type="entry name" value="Cobalamin-bd_sf"/>
</dbReference>
<keyword evidence="2" id="KW-0949">S-adenosyl-L-methionine</keyword>
<dbReference type="eggNOG" id="COG1032">
    <property type="taxonomic scope" value="Bacteria"/>
</dbReference>
<reference evidence="8 9" key="2">
    <citation type="journal article" date="2011" name="ISME J.">
        <title>RNA-seq reveals cooperative metabolic interactions between two termite-gut spirochete species in co-culture.</title>
        <authorList>
            <person name="Rosenthal A.Z."/>
            <person name="Matson E.G."/>
            <person name="Eldar A."/>
            <person name="Leadbetter J.R."/>
        </authorList>
    </citation>
    <scope>NUCLEOTIDE SEQUENCE [LARGE SCALE GENOMIC DNA]</scope>
    <source>
        <strain evidence="9">ATCC BAA-888 / DSM 13862 / ZAS-9</strain>
    </source>
</reference>
<dbReference type="PROSITE" id="PS51257">
    <property type="entry name" value="PROKAR_LIPOPROTEIN"/>
    <property type="match status" value="1"/>
</dbReference>
<dbReference type="InterPro" id="IPR006638">
    <property type="entry name" value="Elp3/MiaA/NifB-like_rSAM"/>
</dbReference>
<evidence type="ECO:0000256" key="4">
    <source>
        <dbReference type="ARBA" id="ARBA00023004"/>
    </source>
</evidence>
<comment type="cofactor">
    <cofactor evidence="1">
        <name>[4Fe-4S] cluster</name>
        <dbReference type="ChEBI" id="CHEBI:49883"/>
    </cofactor>
</comment>
<evidence type="ECO:0000313" key="9">
    <source>
        <dbReference type="Proteomes" id="UP000009222"/>
    </source>
</evidence>
<dbReference type="Pfam" id="PF02310">
    <property type="entry name" value="B12-binding"/>
    <property type="match status" value="1"/>
</dbReference>
<dbReference type="PANTHER" id="PTHR43409:SF16">
    <property type="entry name" value="SLR0320 PROTEIN"/>
    <property type="match status" value="1"/>
</dbReference>
<feature type="domain" description="Radical SAM core" evidence="7">
    <location>
        <begin position="166"/>
        <end position="402"/>
    </location>
</feature>
<dbReference type="SUPFAM" id="SSF102114">
    <property type="entry name" value="Radical SAM enzymes"/>
    <property type="match status" value="1"/>
</dbReference>
<dbReference type="GO" id="GO:0003824">
    <property type="term" value="F:catalytic activity"/>
    <property type="evidence" value="ECO:0007669"/>
    <property type="project" value="InterPro"/>
</dbReference>
<keyword evidence="4" id="KW-0408">Iron</keyword>
<dbReference type="CDD" id="cd01335">
    <property type="entry name" value="Radical_SAM"/>
    <property type="match status" value="1"/>
</dbReference>
<dbReference type="HOGENOM" id="CLU_030409_0_0_12"/>
<evidence type="ECO:0000313" key="8">
    <source>
        <dbReference type="EMBL" id="AEF82717.1"/>
    </source>
</evidence>
<keyword evidence="5" id="KW-0411">Iron-sulfur</keyword>
<reference evidence="9" key="1">
    <citation type="submission" date="2009-12" db="EMBL/GenBank/DDBJ databases">
        <title>Complete sequence of Treponema azotonutricium strain ZAS-9.</title>
        <authorList>
            <person name="Tetu S.G."/>
            <person name="Matson E."/>
            <person name="Ren Q."/>
            <person name="Seshadri R."/>
            <person name="Elbourne L."/>
            <person name="Hassan K.A."/>
            <person name="Durkin A."/>
            <person name="Radune D."/>
            <person name="Mohamoud Y."/>
            <person name="Shay R."/>
            <person name="Jin S."/>
            <person name="Zhang X."/>
            <person name="Lucey K."/>
            <person name="Ballor N.R."/>
            <person name="Ottesen E."/>
            <person name="Rosenthal R."/>
            <person name="Allen A."/>
            <person name="Leadbetter J.R."/>
            <person name="Paulsen I.T."/>
        </authorList>
    </citation>
    <scope>NUCLEOTIDE SEQUENCE [LARGE SCALE GENOMIC DNA]</scope>
    <source>
        <strain evidence="9">ATCC BAA-888 / DSM 13862 / ZAS-9</strain>
    </source>
</reference>
<dbReference type="InParanoid" id="F5YER9"/>
<dbReference type="RefSeq" id="WP_015710571.1">
    <property type="nucleotide sequence ID" value="NC_015577.1"/>
</dbReference>
<dbReference type="GO" id="GO:0051536">
    <property type="term" value="F:iron-sulfur cluster binding"/>
    <property type="evidence" value="ECO:0007669"/>
    <property type="project" value="UniProtKB-KW"/>
</dbReference>
<dbReference type="InterPro" id="IPR051198">
    <property type="entry name" value="BchE-like"/>
</dbReference>
<evidence type="ECO:0000256" key="5">
    <source>
        <dbReference type="ARBA" id="ARBA00023014"/>
    </source>
</evidence>
<dbReference type="AlphaFoldDB" id="F5YER9"/>
<dbReference type="InterPro" id="IPR058240">
    <property type="entry name" value="rSAM_sf"/>
</dbReference>
<keyword evidence="9" id="KW-1185">Reference proteome</keyword>
<dbReference type="SFLD" id="SFLDS00029">
    <property type="entry name" value="Radical_SAM"/>
    <property type="match status" value="1"/>
</dbReference>
<dbReference type="GO" id="GO:0046872">
    <property type="term" value="F:metal ion binding"/>
    <property type="evidence" value="ECO:0007669"/>
    <property type="project" value="UniProtKB-KW"/>
</dbReference>
<dbReference type="STRING" id="545695.TREAZ_1435"/>
<dbReference type="KEGG" id="taz:TREAZ_1435"/>
<dbReference type="InterPro" id="IPR023404">
    <property type="entry name" value="rSAM_horseshoe"/>
</dbReference>
<dbReference type="Gene3D" id="3.80.30.20">
    <property type="entry name" value="tm_1862 like domain"/>
    <property type="match status" value="1"/>
</dbReference>
<evidence type="ECO:0000256" key="2">
    <source>
        <dbReference type="ARBA" id="ARBA00022691"/>
    </source>
</evidence>
<dbReference type="PROSITE" id="PS51918">
    <property type="entry name" value="RADICAL_SAM"/>
    <property type="match status" value="1"/>
</dbReference>
<dbReference type="Pfam" id="PF04055">
    <property type="entry name" value="Radical_SAM"/>
    <property type="match status" value="1"/>
</dbReference>
<dbReference type="GO" id="GO:0005829">
    <property type="term" value="C:cytosol"/>
    <property type="evidence" value="ECO:0007669"/>
    <property type="project" value="TreeGrafter"/>
</dbReference>
<dbReference type="PROSITE" id="PS51332">
    <property type="entry name" value="B12_BINDING"/>
    <property type="match status" value="1"/>
</dbReference>
<organism evidence="8 9">
    <name type="scientific">Leadbettera azotonutricia (strain ATCC BAA-888 / DSM 13862 / ZAS-9)</name>
    <name type="common">Treponema azotonutricium</name>
    <dbReference type="NCBI Taxonomy" id="545695"/>
    <lineage>
        <taxon>Bacteria</taxon>
        <taxon>Pseudomonadati</taxon>
        <taxon>Spirochaetota</taxon>
        <taxon>Spirochaetia</taxon>
        <taxon>Spirochaetales</taxon>
        <taxon>Breznakiellaceae</taxon>
        <taxon>Leadbettera</taxon>
    </lineage>
</organism>
<keyword evidence="3" id="KW-0479">Metal-binding</keyword>
<accession>F5YER9</accession>
<dbReference type="SUPFAM" id="SSF52242">
    <property type="entry name" value="Cobalamin (vitamin B12)-binding domain"/>
    <property type="match status" value="1"/>
</dbReference>
<name>F5YER9_LEAAZ</name>
<protein>
    <submittedName>
        <fullName evidence="8">Radical SAM domain protein</fullName>
    </submittedName>
</protein>
<dbReference type="PANTHER" id="PTHR43409">
    <property type="entry name" value="ANAEROBIC MAGNESIUM-PROTOPORPHYRIN IX MONOMETHYL ESTER CYCLASE-RELATED"/>
    <property type="match status" value="1"/>
</dbReference>
<dbReference type="SMART" id="SM00729">
    <property type="entry name" value="Elp3"/>
    <property type="match status" value="1"/>
</dbReference>
<evidence type="ECO:0000259" key="7">
    <source>
        <dbReference type="PROSITE" id="PS51918"/>
    </source>
</evidence>
<dbReference type="Proteomes" id="UP000009222">
    <property type="component" value="Chromosome"/>
</dbReference>
<proteinExistence type="predicted"/>
<dbReference type="InterPro" id="IPR006158">
    <property type="entry name" value="Cobalamin-bd"/>
</dbReference>